<dbReference type="GO" id="GO:0009264">
    <property type="term" value="P:deoxyribonucleotide catabolic process"/>
    <property type="evidence" value="ECO:0007669"/>
    <property type="project" value="UniProtKB-UniRule"/>
</dbReference>
<keyword evidence="9" id="KW-1185">Reference proteome</keyword>
<protein>
    <recommendedName>
        <fullName evidence="3 7">Deoxyribose-phosphate aldolase</fullName>
        <ecNumber evidence="3 7">4.1.2.4</ecNumber>
    </recommendedName>
</protein>
<reference evidence="8 9" key="1">
    <citation type="journal article" date="2011" name="Front. Microbiol.">
        <title>Genomic signatures of strain selection and enhancement in Bacillus atrophaeus var. globigii, a historical biowarfare simulant.</title>
        <authorList>
            <person name="Gibbons H.S."/>
            <person name="Broomall S.M."/>
            <person name="McNew L.A."/>
            <person name="Daligault H."/>
            <person name="Chapman C."/>
            <person name="Bruce D."/>
            <person name="Karavis M."/>
            <person name="Krepps M."/>
            <person name="McGregor P.A."/>
            <person name="Hong C."/>
            <person name="Park K.H."/>
            <person name="Akmal A."/>
            <person name="Feldman A."/>
            <person name="Lin J.S."/>
            <person name="Chang W.E."/>
            <person name="Higgs B.W."/>
            <person name="Demirev P."/>
            <person name="Lindquist J."/>
            <person name="Liem A."/>
            <person name="Fochler E."/>
            <person name="Read T.D."/>
            <person name="Tapia R."/>
            <person name="Johnson S."/>
            <person name="Bishop-Lilly K.A."/>
            <person name="Detter C."/>
            <person name="Han C."/>
            <person name="Sozhamannan S."/>
            <person name="Rosenzweig C.N."/>
            <person name="Skowronski E.W."/>
        </authorList>
    </citation>
    <scope>NUCLEOTIDE SEQUENCE [LARGE SCALE GENOMIC DNA]</scope>
    <source>
        <strain evidence="8 9">AK5</strain>
    </source>
</reference>
<comment type="caution">
    <text evidence="8">The sequence shown here is derived from an EMBL/GenBank/DDBJ whole genome shotgun (WGS) entry which is preliminary data.</text>
</comment>
<dbReference type="OrthoDB" id="6579831at2"/>
<dbReference type="EC" id="4.1.2.4" evidence="3 7"/>
<dbReference type="GO" id="GO:0016052">
    <property type="term" value="P:carbohydrate catabolic process"/>
    <property type="evidence" value="ECO:0007669"/>
    <property type="project" value="TreeGrafter"/>
</dbReference>
<dbReference type="PIRSF" id="PIRSF001357">
    <property type="entry name" value="DeoC"/>
    <property type="match status" value="1"/>
</dbReference>
<dbReference type="Gene3D" id="3.20.20.70">
    <property type="entry name" value="Aldolase class I"/>
    <property type="match status" value="1"/>
</dbReference>
<dbReference type="GO" id="GO:0005737">
    <property type="term" value="C:cytoplasm"/>
    <property type="evidence" value="ECO:0007669"/>
    <property type="project" value="InterPro"/>
</dbReference>
<name>A0A432VVP6_9GAMM</name>
<dbReference type="Proteomes" id="UP000288212">
    <property type="component" value="Unassembled WGS sequence"/>
</dbReference>
<dbReference type="InterPro" id="IPR002915">
    <property type="entry name" value="DeoC/FbaB/LacD_aldolase"/>
</dbReference>
<evidence type="ECO:0000256" key="7">
    <source>
        <dbReference type="NCBIfam" id="TIGR00126"/>
    </source>
</evidence>
<evidence type="ECO:0000256" key="5">
    <source>
        <dbReference type="ARBA" id="ARBA00023270"/>
    </source>
</evidence>
<gene>
    <name evidence="8" type="primary">deoC</name>
    <name evidence="8" type="ORF">CWE06_04930</name>
</gene>
<keyword evidence="4" id="KW-0456">Lyase</keyword>
<evidence type="ECO:0000256" key="4">
    <source>
        <dbReference type="ARBA" id="ARBA00023239"/>
    </source>
</evidence>
<evidence type="ECO:0000313" key="8">
    <source>
        <dbReference type="EMBL" id="RUO20656.1"/>
    </source>
</evidence>
<comment type="pathway">
    <text evidence="1">Carbohydrate degradation; 2-deoxy-D-ribose 1-phosphate degradation; D-glyceraldehyde 3-phosphate and acetaldehyde from 2-deoxy-alpha-D-ribose 1-phosphate: step 2/2.</text>
</comment>
<dbReference type="EMBL" id="PIPI01000002">
    <property type="protein sequence ID" value="RUO20656.1"/>
    <property type="molecule type" value="Genomic_DNA"/>
</dbReference>
<dbReference type="GO" id="GO:0004139">
    <property type="term" value="F:deoxyribose-phosphate aldolase activity"/>
    <property type="evidence" value="ECO:0007669"/>
    <property type="project" value="UniProtKB-UniRule"/>
</dbReference>
<dbReference type="RefSeq" id="WP_126791774.1">
    <property type="nucleotide sequence ID" value="NZ_PIPI01000002.1"/>
</dbReference>
<comment type="similarity">
    <text evidence="2">Belongs to the DeoC/FbaB aldolase family. DeoC type 2 subfamily.</text>
</comment>
<dbReference type="InterPro" id="IPR011343">
    <property type="entry name" value="DeoC"/>
</dbReference>
<keyword evidence="5" id="KW-0704">Schiff base</keyword>
<dbReference type="AlphaFoldDB" id="A0A432VVP6"/>
<evidence type="ECO:0000256" key="2">
    <source>
        <dbReference type="ARBA" id="ARBA00009473"/>
    </source>
</evidence>
<organism evidence="8 9">
    <name type="scientific">Aliidiomarina haloalkalitolerans</name>
    <dbReference type="NCBI Taxonomy" id="859059"/>
    <lineage>
        <taxon>Bacteria</taxon>
        <taxon>Pseudomonadati</taxon>
        <taxon>Pseudomonadota</taxon>
        <taxon>Gammaproteobacteria</taxon>
        <taxon>Alteromonadales</taxon>
        <taxon>Idiomarinaceae</taxon>
        <taxon>Aliidiomarina</taxon>
    </lineage>
</organism>
<proteinExistence type="inferred from homology"/>
<evidence type="ECO:0000256" key="3">
    <source>
        <dbReference type="ARBA" id="ARBA00012515"/>
    </source>
</evidence>
<dbReference type="NCBIfam" id="TIGR00126">
    <property type="entry name" value="deoC"/>
    <property type="match status" value="1"/>
</dbReference>
<dbReference type="PANTHER" id="PTHR10889:SF3">
    <property type="entry name" value="DEOXYRIBOSE-PHOSPHATE ALDOLASE"/>
    <property type="match status" value="1"/>
</dbReference>
<dbReference type="CDD" id="cd00959">
    <property type="entry name" value="DeoC"/>
    <property type="match status" value="1"/>
</dbReference>
<comment type="catalytic activity">
    <reaction evidence="6">
        <text>2-deoxy-D-ribose 5-phosphate = D-glyceraldehyde 3-phosphate + acetaldehyde</text>
        <dbReference type="Rhea" id="RHEA:12821"/>
        <dbReference type="ChEBI" id="CHEBI:15343"/>
        <dbReference type="ChEBI" id="CHEBI:59776"/>
        <dbReference type="ChEBI" id="CHEBI:62877"/>
        <dbReference type="EC" id="4.1.2.4"/>
    </reaction>
</comment>
<dbReference type="SMART" id="SM01133">
    <property type="entry name" value="DeoC"/>
    <property type="match status" value="1"/>
</dbReference>
<accession>A0A432VVP6</accession>
<dbReference type="Pfam" id="PF01791">
    <property type="entry name" value="DeoC"/>
    <property type="match status" value="1"/>
</dbReference>
<evidence type="ECO:0000256" key="6">
    <source>
        <dbReference type="ARBA" id="ARBA00048791"/>
    </source>
</evidence>
<evidence type="ECO:0000313" key="9">
    <source>
        <dbReference type="Proteomes" id="UP000288212"/>
    </source>
</evidence>
<sequence length="278" mass="29457">MTALTTRQQQAAQAFSLLDLTSLTDQETVADIQALVDSASWRNAEGERIHVAALCVFPRFIPLARKLLDAQDLYAVRIATVTNFPFGGDDIDIAVKETRAAVAYGADEVDVVLPYQALMQGDQKLALQLIQACKAECGSHAQLKVILETGELKSAELIALASRIAIQGGADFIKTSTGKVPENATAAAAAIMVNEIAAYEQKQTEEKAAAHGIHRIGFKPAGGIRTLNDALVYMNAMSNAVGSDSLHASRFRLGASSVRSNLVAILEGNDEATAAGGY</sequence>
<dbReference type="PANTHER" id="PTHR10889">
    <property type="entry name" value="DEOXYRIBOSE-PHOSPHATE ALDOLASE"/>
    <property type="match status" value="1"/>
</dbReference>
<dbReference type="SUPFAM" id="SSF51569">
    <property type="entry name" value="Aldolase"/>
    <property type="match status" value="1"/>
</dbReference>
<dbReference type="InterPro" id="IPR013785">
    <property type="entry name" value="Aldolase_TIM"/>
</dbReference>
<evidence type="ECO:0000256" key="1">
    <source>
        <dbReference type="ARBA" id="ARBA00004816"/>
    </source>
</evidence>